<dbReference type="OrthoDB" id="19653at2759"/>
<sequence>MLVDTAQGRLRGLAADTHTSFLGVPYAMVDFRKNKFKRASAAPSWKGTRDARTENSPCSEDGRRDTCLRLHVHVPRSALGGLRPVLAWVATGSGTYYAANLVRRGIILVKIDYRSGPHGFLCSDEEAAPGNVGAKDVVLGLRWVRDNVIAFGGDPSRVTVAGQGFAAAVVQALTASAMARGLFHGAIAQSGSALCPWAFNYEAKARARAFIHQLSILSEAKHNYNFSTLFQIKTEELMTAARLMNSSYFAFGMCVEKAFKNEEQFLREPTIDALKGRRITSVPLIIGYNNDEAYVFLDILERFEVATRLRNDMNFLLPEELVFDSRKELKEIVNKIKDNYFKEKIGIRELLDYYRDAYFVSHIVRSARLHAATDAPVYLYELEHRGLGGVGARAGVPKRGAAHSDELHYLFPEPDRVFQDDDRLVQEKLTTLWTDFVHHL</sequence>
<keyword evidence="3" id="KW-0378">Hydrolase</keyword>
<dbReference type="EMBL" id="BGZK01000750">
    <property type="protein sequence ID" value="GBP59019.1"/>
    <property type="molecule type" value="Genomic_DNA"/>
</dbReference>
<dbReference type="InterPro" id="IPR029058">
    <property type="entry name" value="AB_hydrolase_fold"/>
</dbReference>
<keyword evidence="4" id="KW-0325">Glycoprotein</keyword>
<name>A0A4C1X9I1_EUMVA</name>
<evidence type="ECO:0000256" key="1">
    <source>
        <dbReference type="ARBA" id="ARBA00005964"/>
    </source>
</evidence>
<comment type="similarity">
    <text evidence="1">Belongs to the type-B carboxylesterase/lipase family.</text>
</comment>
<dbReference type="Pfam" id="PF00135">
    <property type="entry name" value="COesterase"/>
    <property type="match status" value="1"/>
</dbReference>
<keyword evidence="7" id="KW-1185">Reference proteome</keyword>
<organism evidence="6 7">
    <name type="scientific">Eumeta variegata</name>
    <name type="common">Bagworm moth</name>
    <name type="synonym">Eumeta japonica</name>
    <dbReference type="NCBI Taxonomy" id="151549"/>
    <lineage>
        <taxon>Eukaryota</taxon>
        <taxon>Metazoa</taxon>
        <taxon>Ecdysozoa</taxon>
        <taxon>Arthropoda</taxon>
        <taxon>Hexapoda</taxon>
        <taxon>Insecta</taxon>
        <taxon>Pterygota</taxon>
        <taxon>Neoptera</taxon>
        <taxon>Endopterygota</taxon>
        <taxon>Lepidoptera</taxon>
        <taxon>Glossata</taxon>
        <taxon>Ditrysia</taxon>
        <taxon>Tineoidea</taxon>
        <taxon>Psychidae</taxon>
        <taxon>Oiketicinae</taxon>
        <taxon>Eumeta</taxon>
    </lineage>
</organism>
<evidence type="ECO:0000259" key="5">
    <source>
        <dbReference type="Pfam" id="PF00135"/>
    </source>
</evidence>
<dbReference type="PANTHER" id="PTHR43142:SF1">
    <property type="entry name" value="CARBOXYLIC ESTER HYDROLASE"/>
    <property type="match status" value="1"/>
</dbReference>
<dbReference type="InterPro" id="IPR002018">
    <property type="entry name" value="CarbesteraseB"/>
</dbReference>
<feature type="domain" description="Carboxylesterase type B" evidence="5">
    <location>
        <begin position="3"/>
        <end position="438"/>
    </location>
</feature>
<dbReference type="Proteomes" id="UP000299102">
    <property type="component" value="Unassembled WGS sequence"/>
</dbReference>
<dbReference type="GO" id="GO:0052689">
    <property type="term" value="F:carboxylic ester hydrolase activity"/>
    <property type="evidence" value="ECO:0007669"/>
    <property type="project" value="UniProtKB-KW"/>
</dbReference>
<evidence type="ECO:0000313" key="7">
    <source>
        <dbReference type="Proteomes" id="UP000299102"/>
    </source>
</evidence>
<accession>A0A4C1X9I1</accession>
<gene>
    <name evidence="6" type="primary">Ces4a</name>
    <name evidence="6" type="ORF">EVAR_15021_1</name>
</gene>
<dbReference type="Gene3D" id="3.40.50.1820">
    <property type="entry name" value="alpha/beta hydrolase"/>
    <property type="match status" value="1"/>
</dbReference>
<keyword evidence="2" id="KW-0719">Serine esterase</keyword>
<comment type="caution">
    <text evidence="6">The sequence shown here is derived from an EMBL/GenBank/DDBJ whole genome shotgun (WGS) entry which is preliminary data.</text>
</comment>
<evidence type="ECO:0000313" key="6">
    <source>
        <dbReference type="EMBL" id="GBP59019.1"/>
    </source>
</evidence>
<evidence type="ECO:0000256" key="3">
    <source>
        <dbReference type="ARBA" id="ARBA00022801"/>
    </source>
</evidence>
<proteinExistence type="inferred from homology"/>
<evidence type="ECO:0000256" key="4">
    <source>
        <dbReference type="ARBA" id="ARBA00023180"/>
    </source>
</evidence>
<dbReference type="SUPFAM" id="SSF53474">
    <property type="entry name" value="alpha/beta-Hydrolases"/>
    <property type="match status" value="1"/>
</dbReference>
<dbReference type="STRING" id="151549.A0A4C1X9I1"/>
<evidence type="ECO:0000256" key="2">
    <source>
        <dbReference type="ARBA" id="ARBA00022487"/>
    </source>
</evidence>
<dbReference type="PANTHER" id="PTHR43142">
    <property type="entry name" value="CARBOXYLIC ESTER HYDROLASE"/>
    <property type="match status" value="1"/>
</dbReference>
<reference evidence="6 7" key="1">
    <citation type="journal article" date="2019" name="Commun. Biol.">
        <title>The bagworm genome reveals a unique fibroin gene that provides high tensile strength.</title>
        <authorList>
            <person name="Kono N."/>
            <person name="Nakamura H."/>
            <person name="Ohtoshi R."/>
            <person name="Tomita M."/>
            <person name="Numata K."/>
            <person name="Arakawa K."/>
        </authorList>
    </citation>
    <scope>NUCLEOTIDE SEQUENCE [LARGE SCALE GENOMIC DNA]</scope>
</reference>
<protein>
    <submittedName>
        <fullName evidence="6">Carboxylesterase 4A</fullName>
    </submittedName>
</protein>
<dbReference type="AlphaFoldDB" id="A0A4C1X9I1"/>